<dbReference type="AlphaFoldDB" id="A0A7N2MRZ9"/>
<keyword evidence="2" id="KW-1185">Reference proteome</keyword>
<dbReference type="Gramene" id="QL10p056179:mrna">
    <property type="protein sequence ID" value="QL10p056179:mrna"/>
    <property type="gene ID" value="QL10p056179"/>
</dbReference>
<name>A0A7N2MRZ9_QUELO</name>
<dbReference type="Proteomes" id="UP000594261">
    <property type="component" value="Chromosome 10"/>
</dbReference>
<organism evidence="1 2">
    <name type="scientific">Quercus lobata</name>
    <name type="common">Valley oak</name>
    <dbReference type="NCBI Taxonomy" id="97700"/>
    <lineage>
        <taxon>Eukaryota</taxon>
        <taxon>Viridiplantae</taxon>
        <taxon>Streptophyta</taxon>
        <taxon>Embryophyta</taxon>
        <taxon>Tracheophyta</taxon>
        <taxon>Spermatophyta</taxon>
        <taxon>Magnoliopsida</taxon>
        <taxon>eudicotyledons</taxon>
        <taxon>Gunneridae</taxon>
        <taxon>Pentapetalae</taxon>
        <taxon>rosids</taxon>
        <taxon>fabids</taxon>
        <taxon>Fagales</taxon>
        <taxon>Fagaceae</taxon>
        <taxon>Quercus</taxon>
    </lineage>
</organism>
<reference evidence="1" key="2">
    <citation type="submission" date="2021-01" db="UniProtKB">
        <authorList>
            <consortium name="EnsemblPlants"/>
        </authorList>
    </citation>
    <scope>IDENTIFICATION</scope>
</reference>
<accession>A0A7N2MRZ9</accession>
<dbReference type="InParanoid" id="A0A7N2MRZ9"/>
<dbReference type="EMBL" id="LRBV02000010">
    <property type="status" value="NOT_ANNOTATED_CDS"/>
    <property type="molecule type" value="Genomic_DNA"/>
</dbReference>
<dbReference type="EnsemblPlants" id="QL10p056179:mrna">
    <property type="protein sequence ID" value="QL10p056179:mrna"/>
    <property type="gene ID" value="QL10p056179"/>
</dbReference>
<evidence type="ECO:0000313" key="1">
    <source>
        <dbReference type="EnsemblPlants" id="QL10p056179:mrna"/>
    </source>
</evidence>
<sequence length="191" mass="21880">MFGVIIGSLLKAVQRLSHQGLMVEKLSWRKILVDDLCEAYRQYKEDMVHALYRCPLLEPLWRCTPIWNHDALKRSISFTDIIEFFFVGDKDPELFTLVIWNLSNRRNNLRLGKPALPLDKILDVAREKWLETFLVEAPTLPQGPTTWSPLEKITTAGMGIIIRNNEGLPMASLSQKIPLPNTVIEVEILAT</sequence>
<evidence type="ECO:0008006" key="3">
    <source>
        <dbReference type="Google" id="ProtNLM"/>
    </source>
</evidence>
<evidence type="ECO:0000313" key="2">
    <source>
        <dbReference type="Proteomes" id="UP000594261"/>
    </source>
</evidence>
<proteinExistence type="predicted"/>
<reference evidence="1 2" key="1">
    <citation type="journal article" date="2016" name="G3 (Bethesda)">
        <title>First Draft Assembly and Annotation of the Genome of a California Endemic Oak Quercus lobata Nee (Fagaceae).</title>
        <authorList>
            <person name="Sork V.L."/>
            <person name="Fitz-Gibbon S.T."/>
            <person name="Puiu D."/>
            <person name="Crepeau M."/>
            <person name="Gugger P.F."/>
            <person name="Sherman R."/>
            <person name="Stevens K."/>
            <person name="Langley C.H."/>
            <person name="Pellegrini M."/>
            <person name="Salzberg S.L."/>
        </authorList>
    </citation>
    <scope>NUCLEOTIDE SEQUENCE [LARGE SCALE GENOMIC DNA]</scope>
    <source>
        <strain evidence="1 2">cv. SW786</strain>
    </source>
</reference>
<protein>
    <recommendedName>
        <fullName evidence="3">Reverse transcriptase zinc-binding domain-containing protein</fullName>
    </recommendedName>
</protein>